<evidence type="ECO:0000256" key="1">
    <source>
        <dbReference type="ARBA" id="ARBA00004167"/>
    </source>
</evidence>
<feature type="transmembrane region" description="Helical" evidence="6">
    <location>
        <begin position="171"/>
        <end position="195"/>
    </location>
</feature>
<keyword evidence="3 6" id="KW-1133">Transmembrane helix</keyword>
<comment type="caution">
    <text evidence="8">The sequence shown here is derived from an EMBL/GenBank/DDBJ whole genome shotgun (WGS) entry which is preliminary data.</text>
</comment>
<name>A0A8H4TY06_9HYPO</name>
<dbReference type="Proteomes" id="UP000622797">
    <property type="component" value="Unassembled WGS sequence"/>
</dbReference>
<keyword evidence="9" id="KW-1185">Reference proteome</keyword>
<keyword evidence="4 6" id="KW-0472">Membrane</keyword>
<evidence type="ECO:0000256" key="5">
    <source>
        <dbReference type="SAM" id="MobiDB-lite"/>
    </source>
</evidence>
<gene>
    <name evidence="8" type="ORF">FSARC_6270</name>
</gene>
<dbReference type="EMBL" id="JABEXW010000313">
    <property type="protein sequence ID" value="KAF4965994.1"/>
    <property type="molecule type" value="Genomic_DNA"/>
</dbReference>
<keyword evidence="7" id="KW-0732">Signal</keyword>
<dbReference type="PANTHER" id="PTHR15549:SF26">
    <property type="entry name" value="AXIAL BUDDING PATTERN PROTEIN 2-RELATED"/>
    <property type="match status" value="1"/>
</dbReference>
<evidence type="ECO:0000313" key="8">
    <source>
        <dbReference type="EMBL" id="KAF4965994.1"/>
    </source>
</evidence>
<sequence length="286" mass="30428">MILQRSIVLLFISHALAIESSFAFYPKGAQSCLNKSAKDAGCTGSDVQELNQCLCGLQDDNQDFIFRSAKCIGRSSPDDLDKTYDTMATACDNSGTPITVTKKQFQAAAKNERTSTTLTTGTSTTSSSTTAASSTSTSDEHTTTGVPASATSNSISDDNHNITKSGLSTGAFAGIVVAACVGGIALIGTIIHCVIKQRRGTGTEPHPTLPNYENLQRHESPMAFSPIQDLSMSRPRISSPSLPTDFGLPMDGRGYHPLQQQTTSYDGVSNGWNLHEMDGSCHSTYR</sequence>
<feature type="chain" id="PRO_5034660972" description="Extracellular membrane protein CFEM domain-containing protein" evidence="7">
    <location>
        <begin position="18"/>
        <end position="286"/>
    </location>
</feature>
<proteinExistence type="predicted"/>
<feature type="signal peptide" evidence="7">
    <location>
        <begin position="1"/>
        <end position="17"/>
    </location>
</feature>
<evidence type="ECO:0000256" key="3">
    <source>
        <dbReference type="ARBA" id="ARBA00022989"/>
    </source>
</evidence>
<dbReference type="GO" id="GO:0071944">
    <property type="term" value="C:cell periphery"/>
    <property type="evidence" value="ECO:0007669"/>
    <property type="project" value="UniProtKB-ARBA"/>
</dbReference>
<comment type="subcellular location">
    <subcellularLocation>
        <location evidence="1">Membrane</location>
        <topology evidence="1">Single-pass membrane protein</topology>
    </subcellularLocation>
</comment>
<evidence type="ECO:0000256" key="6">
    <source>
        <dbReference type="SAM" id="Phobius"/>
    </source>
</evidence>
<dbReference type="AlphaFoldDB" id="A0A8H4TY06"/>
<feature type="region of interest" description="Disordered" evidence="5">
    <location>
        <begin position="111"/>
        <end position="158"/>
    </location>
</feature>
<dbReference type="OrthoDB" id="5311469at2759"/>
<organism evidence="8 9">
    <name type="scientific">Fusarium sarcochroum</name>
    <dbReference type="NCBI Taxonomy" id="1208366"/>
    <lineage>
        <taxon>Eukaryota</taxon>
        <taxon>Fungi</taxon>
        <taxon>Dikarya</taxon>
        <taxon>Ascomycota</taxon>
        <taxon>Pezizomycotina</taxon>
        <taxon>Sordariomycetes</taxon>
        <taxon>Hypocreomycetidae</taxon>
        <taxon>Hypocreales</taxon>
        <taxon>Nectriaceae</taxon>
        <taxon>Fusarium</taxon>
        <taxon>Fusarium lateritium species complex</taxon>
    </lineage>
</organism>
<feature type="compositionally biased region" description="Low complexity" evidence="5">
    <location>
        <begin position="114"/>
        <end position="137"/>
    </location>
</feature>
<evidence type="ECO:0000313" key="9">
    <source>
        <dbReference type="Proteomes" id="UP000622797"/>
    </source>
</evidence>
<feature type="compositionally biased region" description="Polar residues" evidence="5">
    <location>
        <begin position="145"/>
        <end position="158"/>
    </location>
</feature>
<dbReference type="PANTHER" id="PTHR15549">
    <property type="entry name" value="PAIRED IMMUNOGLOBULIN-LIKE TYPE 2 RECEPTOR"/>
    <property type="match status" value="1"/>
</dbReference>
<keyword evidence="2 6" id="KW-0812">Transmembrane</keyword>
<protein>
    <recommendedName>
        <fullName evidence="10">Extracellular membrane protein CFEM domain-containing protein</fullName>
    </recommendedName>
</protein>
<evidence type="ECO:0000256" key="7">
    <source>
        <dbReference type="SAM" id="SignalP"/>
    </source>
</evidence>
<evidence type="ECO:0008006" key="10">
    <source>
        <dbReference type="Google" id="ProtNLM"/>
    </source>
</evidence>
<reference evidence="8" key="2">
    <citation type="submission" date="2020-05" db="EMBL/GenBank/DDBJ databases">
        <authorList>
            <person name="Kim H.-S."/>
            <person name="Proctor R.H."/>
            <person name="Brown D.W."/>
        </authorList>
    </citation>
    <scope>NUCLEOTIDE SEQUENCE</scope>
    <source>
        <strain evidence="8">NRRL 20472</strain>
    </source>
</reference>
<dbReference type="GO" id="GO:0016020">
    <property type="term" value="C:membrane"/>
    <property type="evidence" value="ECO:0007669"/>
    <property type="project" value="UniProtKB-SubCell"/>
</dbReference>
<reference evidence="8" key="1">
    <citation type="journal article" date="2020" name="BMC Genomics">
        <title>Correction to: Identification and distribution of gene clusters required for synthesis of sphingolipid metabolism inhibitors in diverse species of the filamentous fungus Fusarium.</title>
        <authorList>
            <person name="Kim H.S."/>
            <person name="Lohmar J.M."/>
            <person name="Busman M."/>
            <person name="Brown D.W."/>
            <person name="Naumann T.A."/>
            <person name="Divon H.H."/>
            <person name="Lysoe E."/>
            <person name="Uhlig S."/>
            <person name="Proctor R.H."/>
        </authorList>
    </citation>
    <scope>NUCLEOTIDE SEQUENCE</scope>
    <source>
        <strain evidence="8">NRRL 20472</strain>
    </source>
</reference>
<evidence type="ECO:0000256" key="2">
    <source>
        <dbReference type="ARBA" id="ARBA00022692"/>
    </source>
</evidence>
<dbReference type="InterPro" id="IPR051694">
    <property type="entry name" value="Immunoregulatory_rcpt-like"/>
</dbReference>
<accession>A0A8H4TY06</accession>
<evidence type="ECO:0000256" key="4">
    <source>
        <dbReference type="ARBA" id="ARBA00023136"/>
    </source>
</evidence>